<reference evidence="2 3" key="1">
    <citation type="submission" date="2016-04" db="EMBL/GenBank/DDBJ databases">
        <authorList>
            <person name="Evans L.H."/>
            <person name="Alamgir A."/>
            <person name="Owens N."/>
            <person name="Weber N.D."/>
            <person name="Virtaneva K."/>
            <person name="Barbian K."/>
            <person name="Babar A."/>
            <person name="Rosenke K."/>
        </authorList>
    </citation>
    <scope>NUCLEOTIDE SEQUENCE [LARGE SCALE GENOMIC DNA]</scope>
    <source>
        <strain evidence="3">S5(T) (JCM 30642 \VKM B-2941)</strain>
    </source>
</reference>
<dbReference type="RefSeq" id="WP_148690007.1">
    <property type="nucleotide sequence ID" value="NZ_LT671858.1"/>
</dbReference>
<organism evidence="2 3">
    <name type="scientific">Cuniculiplasma divulgatum</name>
    <dbReference type="NCBI Taxonomy" id="1673428"/>
    <lineage>
        <taxon>Archaea</taxon>
        <taxon>Methanobacteriati</taxon>
        <taxon>Thermoplasmatota</taxon>
        <taxon>Thermoplasmata</taxon>
        <taxon>Thermoplasmatales</taxon>
        <taxon>Cuniculiplasmataceae</taxon>
        <taxon>Cuniculiplasma</taxon>
    </lineage>
</organism>
<protein>
    <submittedName>
        <fullName evidence="2">Multipass membrane protein</fullName>
    </submittedName>
</protein>
<gene>
    <name evidence="2" type="ORF">CSP5_1544</name>
</gene>
<accession>A0A1N5VW71</accession>
<feature type="transmembrane region" description="Helical" evidence="1">
    <location>
        <begin position="23"/>
        <end position="41"/>
    </location>
</feature>
<dbReference type="AlphaFoldDB" id="A0A1N5VW71"/>
<name>A0A1N5VW71_9ARCH</name>
<feature type="transmembrane region" description="Helical" evidence="1">
    <location>
        <begin position="137"/>
        <end position="155"/>
    </location>
</feature>
<dbReference type="GeneID" id="41588786"/>
<proteinExistence type="predicted"/>
<dbReference type="EMBL" id="LT671858">
    <property type="protein sequence ID" value="SIM77284.1"/>
    <property type="molecule type" value="Genomic_DNA"/>
</dbReference>
<evidence type="ECO:0000313" key="2">
    <source>
        <dbReference type="EMBL" id="SIM77284.1"/>
    </source>
</evidence>
<dbReference type="Proteomes" id="UP000195607">
    <property type="component" value="Chromosome I"/>
</dbReference>
<keyword evidence="1" id="KW-1133">Transmembrane helix</keyword>
<feature type="transmembrane region" description="Helical" evidence="1">
    <location>
        <begin position="114"/>
        <end position="131"/>
    </location>
</feature>
<sequence length="164" mass="18616">MDRSQNIGSTKNEEELKWIDQKYVTYIYILVGGLLLFVVPYGMTMKGSAVNNYVLIINTIFSLYLIGIGIVEYLNIRKSVDVLAKYFPLVIIISGFITAIMYSHFYDTGWDKSLHLYIVNISSAGLLHIAYYKARDVISETSSVGGLLVILGGIYESMYRRMKK</sequence>
<feature type="transmembrane region" description="Helical" evidence="1">
    <location>
        <begin position="53"/>
        <end position="71"/>
    </location>
</feature>
<evidence type="ECO:0000313" key="3">
    <source>
        <dbReference type="Proteomes" id="UP000195607"/>
    </source>
</evidence>
<feature type="transmembrane region" description="Helical" evidence="1">
    <location>
        <begin position="83"/>
        <end position="102"/>
    </location>
</feature>
<keyword evidence="1" id="KW-0472">Membrane</keyword>
<keyword evidence="1" id="KW-0812">Transmembrane</keyword>
<evidence type="ECO:0000256" key="1">
    <source>
        <dbReference type="SAM" id="Phobius"/>
    </source>
</evidence>